<feature type="domain" description="Stability determinant" evidence="2">
    <location>
        <begin position="14"/>
        <end position="36"/>
    </location>
</feature>
<evidence type="ECO:0000256" key="1">
    <source>
        <dbReference type="SAM" id="MobiDB-lite"/>
    </source>
</evidence>
<sequence length="49" mass="5419">MSSDRQTSTPYPDAAGHDGWFRAKVQAALEDSRADTPDKQAEAHFAERV</sequence>
<accession>A0A9W5B7J5</accession>
<proteinExistence type="predicted"/>
<evidence type="ECO:0000313" key="4">
    <source>
        <dbReference type="Proteomes" id="UP000191933"/>
    </source>
</evidence>
<reference evidence="3 4" key="1">
    <citation type="submission" date="2016-01" db="EMBL/GenBank/DDBJ databases">
        <authorList>
            <person name="Regsiter A."/>
            <person name="william w."/>
        </authorList>
    </citation>
    <scope>NUCLEOTIDE SEQUENCE [LARGE SCALE GENOMIC DNA]</scope>
    <source>
        <strain evidence="3 4">CFBP 5494</strain>
    </source>
</reference>
<feature type="compositionally biased region" description="Basic and acidic residues" evidence="1">
    <location>
        <begin position="30"/>
        <end position="49"/>
    </location>
</feature>
<keyword evidence="4" id="KW-1185">Reference proteome</keyword>
<protein>
    <recommendedName>
        <fullName evidence="2">Stability determinant domain-containing protein</fullName>
    </recommendedName>
</protein>
<evidence type="ECO:0000313" key="3">
    <source>
        <dbReference type="EMBL" id="CUX03246.1"/>
    </source>
</evidence>
<dbReference type="Proteomes" id="UP000191933">
    <property type="component" value="Unassembled WGS sequence"/>
</dbReference>
<dbReference type="Gene3D" id="6.20.450.20">
    <property type="match status" value="1"/>
</dbReference>
<organism evidence="3 4">
    <name type="scientific">Agrobacterium genomosp. 2 str. CFBP 5494</name>
    <dbReference type="NCBI Taxonomy" id="1183436"/>
    <lineage>
        <taxon>Bacteria</taxon>
        <taxon>Pseudomonadati</taxon>
        <taxon>Pseudomonadota</taxon>
        <taxon>Alphaproteobacteria</taxon>
        <taxon>Hyphomicrobiales</taxon>
        <taxon>Rhizobiaceae</taxon>
        <taxon>Rhizobium/Agrobacterium group</taxon>
        <taxon>Agrobacterium</taxon>
        <taxon>Agrobacterium tumefaciens complex</taxon>
    </lineage>
</organism>
<feature type="region of interest" description="Disordered" evidence="1">
    <location>
        <begin position="29"/>
        <end position="49"/>
    </location>
</feature>
<gene>
    <name evidence="3" type="ORF">AGR2A_pb10053</name>
</gene>
<dbReference type="Pfam" id="PF21217">
    <property type="entry name" value="PaaA2"/>
    <property type="match status" value="1"/>
</dbReference>
<dbReference type="InterPro" id="IPR048851">
    <property type="entry name" value="PaaA2_dom"/>
</dbReference>
<comment type="caution">
    <text evidence="3">The sequence shown here is derived from an EMBL/GenBank/DDBJ whole genome shotgun (WGS) entry which is preliminary data.</text>
</comment>
<name>A0A9W5B7J5_9HYPH</name>
<evidence type="ECO:0000259" key="2">
    <source>
        <dbReference type="Pfam" id="PF21217"/>
    </source>
</evidence>
<dbReference type="AlphaFoldDB" id="A0A9W5B7J5"/>
<dbReference type="EMBL" id="FBVY01000047">
    <property type="protein sequence ID" value="CUX03246.1"/>
    <property type="molecule type" value="Genomic_DNA"/>
</dbReference>